<feature type="domain" description="J" evidence="3">
    <location>
        <begin position="95"/>
        <end position="162"/>
    </location>
</feature>
<dbReference type="CDD" id="cd06257">
    <property type="entry name" value="DnaJ"/>
    <property type="match status" value="1"/>
</dbReference>
<dbReference type="AlphaFoldDB" id="A0AAD8XRU0"/>
<dbReference type="EMBL" id="JATAAI010000066">
    <property type="protein sequence ID" value="KAK1732424.1"/>
    <property type="molecule type" value="Genomic_DNA"/>
</dbReference>
<name>A0AAD8XRU0_9STRA</name>
<feature type="compositionally biased region" description="Pro residues" evidence="2">
    <location>
        <begin position="411"/>
        <end position="425"/>
    </location>
</feature>
<feature type="compositionally biased region" description="Low complexity" evidence="2">
    <location>
        <begin position="491"/>
        <end position="510"/>
    </location>
</feature>
<gene>
    <name evidence="4" type="ORF">QTG54_016818</name>
</gene>
<keyword evidence="5" id="KW-1185">Reference proteome</keyword>
<dbReference type="InterPro" id="IPR036869">
    <property type="entry name" value="J_dom_sf"/>
</dbReference>
<evidence type="ECO:0000313" key="5">
    <source>
        <dbReference type="Proteomes" id="UP001224775"/>
    </source>
</evidence>
<dbReference type="PRINTS" id="PR00625">
    <property type="entry name" value="JDOMAIN"/>
</dbReference>
<evidence type="ECO:0000256" key="2">
    <source>
        <dbReference type="SAM" id="MobiDB-lite"/>
    </source>
</evidence>
<dbReference type="PROSITE" id="PS50076">
    <property type="entry name" value="DNAJ_2"/>
    <property type="match status" value="1"/>
</dbReference>
<evidence type="ECO:0000259" key="3">
    <source>
        <dbReference type="PROSITE" id="PS50076"/>
    </source>
</evidence>
<keyword evidence="1" id="KW-0175">Coiled coil</keyword>
<dbReference type="PANTHER" id="PTHR24074">
    <property type="entry name" value="CO-CHAPERONE PROTEIN DJLA"/>
    <property type="match status" value="1"/>
</dbReference>
<organism evidence="4 5">
    <name type="scientific">Skeletonema marinoi</name>
    <dbReference type="NCBI Taxonomy" id="267567"/>
    <lineage>
        <taxon>Eukaryota</taxon>
        <taxon>Sar</taxon>
        <taxon>Stramenopiles</taxon>
        <taxon>Ochrophyta</taxon>
        <taxon>Bacillariophyta</taxon>
        <taxon>Coscinodiscophyceae</taxon>
        <taxon>Thalassiosirophycidae</taxon>
        <taxon>Thalassiosirales</taxon>
        <taxon>Skeletonemataceae</taxon>
        <taxon>Skeletonema</taxon>
        <taxon>Skeletonema marinoi-dohrnii complex</taxon>
    </lineage>
</organism>
<feature type="compositionally biased region" description="Low complexity" evidence="2">
    <location>
        <begin position="190"/>
        <end position="202"/>
    </location>
</feature>
<reference evidence="4" key="1">
    <citation type="submission" date="2023-06" db="EMBL/GenBank/DDBJ databases">
        <title>Survivors Of The Sea: Transcriptome response of Skeletonema marinoi to long-term dormancy.</title>
        <authorList>
            <person name="Pinder M.I.M."/>
            <person name="Kourtchenko O."/>
            <person name="Robertson E.K."/>
            <person name="Larsson T."/>
            <person name="Maumus F."/>
            <person name="Osuna-Cruz C.M."/>
            <person name="Vancaester E."/>
            <person name="Stenow R."/>
            <person name="Vandepoele K."/>
            <person name="Ploug H."/>
            <person name="Bruchert V."/>
            <person name="Godhe A."/>
            <person name="Topel M."/>
        </authorList>
    </citation>
    <scope>NUCLEOTIDE SEQUENCE</scope>
    <source>
        <strain evidence="4">R05AC</strain>
    </source>
</reference>
<evidence type="ECO:0000313" key="4">
    <source>
        <dbReference type="EMBL" id="KAK1732424.1"/>
    </source>
</evidence>
<dbReference type="Proteomes" id="UP001224775">
    <property type="component" value="Unassembled WGS sequence"/>
</dbReference>
<accession>A0AAD8XRU0</accession>
<dbReference type="Pfam" id="PF00226">
    <property type="entry name" value="DnaJ"/>
    <property type="match status" value="1"/>
</dbReference>
<dbReference type="InterPro" id="IPR050817">
    <property type="entry name" value="DjlA_DnaK_co-chaperone"/>
</dbReference>
<evidence type="ECO:0000256" key="1">
    <source>
        <dbReference type="SAM" id="Coils"/>
    </source>
</evidence>
<dbReference type="SMART" id="SM00271">
    <property type="entry name" value="DnaJ"/>
    <property type="match status" value="1"/>
</dbReference>
<feature type="compositionally biased region" description="Basic residues" evidence="2">
    <location>
        <begin position="452"/>
        <end position="461"/>
    </location>
</feature>
<feature type="compositionally biased region" description="Low complexity" evidence="2">
    <location>
        <begin position="379"/>
        <end position="410"/>
    </location>
</feature>
<dbReference type="InterPro" id="IPR001623">
    <property type="entry name" value="DnaJ_domain"/>
</dbReference>
<protein>
    <submittedName>
        <fullName evidence="4">DnaJ domain-containing protein</fullName>
    </submittedName>
</protein>
<feature type="compositionally biased region" description="Low complexity" evidence="2">
    <location>
        <begin position="474"/>
        <end position="483"/>
    </location>
</feature>
<feature type="region of interest" description="Disordered" evidence="2">
    <location>
        <begin position="371"/>
        <end position="538"/>
    </location>
</feature>
<comment type="caution">
    <text evidence="4">The sequence shown here is derived from an EMBL/GenBank/DDBJ whole genome shotgun (WGS) entry which is preliminary data.</text>
</comment>
<feature type="coiled-coil region" evidence="1">
    <location>
        <begin position="323"/>
        <end position="371"/>
    </location>
</feature>
<dbReference type="Gene3D" id="1.10.287.110">
    <property type="entry name" value="DnaJ domain"/>
    <property type="match status" value="1"/>
</dbReference>
<sequence length="558" mass="60973">MIMLVCISDSTSFYLTMNPRNSGRRRVAAVLLLLQCMLPCWAFSPGGVAQFGGFRLAMPTPSLSNSKRWQNYRSTSKTVLMAKKTQPAPLPTTDDPFLLLGLDSHNPTTDKQEIKRAYRKRAMQYHPDVLLDQDSTAAEREQASKNFARINAAYEMLTGGTKGNASSDGSTSAKTTSGGYNYQPPHRRSSSYSSSSSSTRSTNWEDFMPNYNDEDQKYDAGGDSFGSIFSDLLTGAAGAAAGVAGSSRGGGIFGDFIDFLEGNIDGFESGYDDDRSLSELLNYGSFDDIANEMDETDVLVTSLETKQKSVENDLVQIQADLNLATKFSEKLDLEERIAELKAREKVVKGYLKKGRNRLVRLRERYKELMVEGRGGRGCGSRSSSSQSSASSSSYSSSSSGPSSSYRAPNPTTQPPPSPSPPPPAPSSSTSSDKNWRSEGFSSSYGRSSSGRRSSRGNRRRSAGVDEPSESTATNQQQSNQQQQRPASETYSNRSSSTSNSSSSGSSRSTSLPPKQYEPWVPPHRRTTSSAEAVAQDKKRLRELQVDDEFEKLKREMGM</sequence>
<dbReference type="SUPFAM" id="SSF46565">
    <property type="entry name" value="Chaperone J-domain"/>
    <property type="match status" value="1"/>
</dbReference>
<feature type="region of interest" description="Disordered" evidence="2">
    <location>
        <begin position="159"/>
        <end position="210"/>
    </location>
</feature>
<proteinExistence type="predicted"/>
<feature type="compositionally biased region" description="Low complexity" evidence="2">
    <location>
        <begin position="426"/>
        <end position="451"/>
    </location>
</feature>
<feature type="compositionally biased region" description="Polar residues" evidence="2">
    <location>
        <begin position="163"/>
        <end position="180"/>
    </location>
</feature>